<keyword evidence="3" id="KW-1185">Reference proteome</keyword>
<dbReference type="Proteomes" id="UP001501710">
    <property type="component" value="Unassembled WGS sequence"/>
</dbReference>
<sequence length="90" mass="9178">MAQGQDMTSAAPPRRRIGIIADGATKVVLAAVYLVGAAPLGDRLGVSVWLMVASGAALLIGGGIEVRRLRSRVRVSRRPTGRDGGAAGKG</sequence>
<evidence type="ECO:0000313" key="3">
    <source>
        <dbReference type="Proteomes" id="UP001501710"/>
    </source>
</evidence>
<accession>A0ABP8CGK3</accession>
<comment type="caution">
    <text evidence="2">The sequence shown here is derived from an EMBL/GenBank/DDBJ whole genome shotgun (WGS) entry which is preliminary data.</text>
</comment>
<evidence type="ECO:0000256" key="1">
    <source>
        <dbReference type="SAM" id="Phobius"/>
    </source>
</evidence>
<organism evidence="2 3">
    <name type="scientific">Actinomadura meridiana</name>
    <dbReference type="NCBI Taxonomy" id="559626"/>
    <lineage>
        <taxon>Bacteria</taxon>
        <taxon>Bacillati</taxon>
        <taxon>Actinomycetota</taxon>
        <taxon>Actinomycetes</taxon>
        <taxon>Streptosporangiales</taxon>
        <taxon>Thermomonosporaceae</taxon>
        <taxon>Actinomadura</taxon>
    </lineage>
</organism>
<proteinExistence type="predicted"/>
<name>A0ABP8CGK3_9ACTN</name>
<keyword evidence="1" id="KW-1133">Transmembrane helix</keyword>
<keyword evidence="1" id="KW-0812">Transmembrane</keyword>
<reference evidence="3" key="1">
    <citation type="journal article" date="2019" name="Int. J. Syst. Evol. Microbiol.">
        <title>The Global Catalogue of Microorganisms (GCM) 10K type strain sequencing project: providing services to taxonomists for standard genome sequencing and annotation.</title>
        <authorList>
            <consortium name="The Broad Institute Genomics Platform"/>
            <consortium name="The Broad Institute Genome Sequencing Center for Infectious Disease"/>
            <person name="Wu L."/>
            <person name="Ma J."/>
        </authorList>
    </citation>
    <scope>NUCLEOTIDE SEQUENCE [LARGE SCALE GENOMIC DNA]</scope>
    <source>
        <strain evidence="3">JCM 17440</strain>
    </source>
</reference>
<gene>
    <name evidence="2" type="ORF">GCM10022254_57400</name>
</gene>
<protein>
    <submittedName>
        <fullName evidence="2">Uncharacterized protein</fullName>
    </submittedName>
</protein>
<keyword evidence="1" id="KW-0472">Membrane</keyword>
<feature type="transmembrane region" description="Helical" evidence="1">
    <location>
        <begin position="46"/>
        <end position="64"/>
    </location>
</feature>
<feature type="transmembrane region" description="Helical" evidence="1">
    <location>
        <begin position="20"/>
        <end position="40"/>
    </location>
</feature>
<evidence type="ECO:0000313" key="2">
    <source>
        <dbReference type="EMBL" id="GAA4239020.1"/>
    </source>
</evidence>
<dbReference type="EMBL" id="BAABAS010000020">
    <property type="protein sequence ID" value="GAA4239020.1"/>
    <property type="molecule type" value="Genomic_DNA"/>
</dbReference>